<name>A0A2S4V7R6_9BASI</name>
<dbReference type="EMBL" id="PKSL01000097">
    <property type="protein sequence ID" value="POW05528.1"/>
    <property type="molecule type" value="Genomic_DNA"/>
</dbReference>
<proteinExistence type="predicted"/>
<evidence type="ECO:0000256" key="1">
    <source>
        <dbReference type="SAM" id="MobiDB-lite"/>
    </source>
</evidence>
<feature type="region of interest" description="Disordered" evidence="1">
    <location>
        <begin position="105"/>
        <end position="161"/>
    </location>
</feature>
<evidence type="ECO:0000313" key="2">
    <source>
        <dbReference type="EMBL" id="POW05528.1"/>
    </source>
</evidence>
<feature type="compositionally biased region" description="Low complexity" evidence="1">
    <location>
        <begin position="144"/>
        <end position="155"/>
    </location>
</feature>
<dbReference type="VEuPathDB" id="FungiDB:PSHT_06608"/>
<feature type="non-terminal residue" evidence="2">
    <location>
        <position position="1"/>
    </location>
</feature>
<dbReference type="AlphaFoldDB" id="A0A2S4V7R6"/>
<comment type="caution">
    <text evidence="2">The sequence shown here is derived from an EMBL/GenBank/DDBJ whole genome shotgun (WGS) entry which is preliminary data.</text>
</comment>
<dbReference type="Proteomes" id="UP000239156">
    <property type="component" value="Unassembled WGS sequence"/>
</dbReference>
<sequence>APSKGSSPRVNLAKHEKQKGTEGKLIVVTSNNKAVFTLDLLEIEQKSGNGHIDGATGQDWIGINYVIDDHPMTYKRVEFKMLPEHISTFTEFTCDHVNYYDNSKDNEEQMKSSTSKKKKNHVSRDSPIQTQSANQNTSRHWDSLDSSSTSSDPESPAANPLIPDDQIALHQISAANLPAPNDGDPEEVILISALIKDARAQPPGAPPPKGSWIPISKSFDVPGGIRPTAYQCERYHGRMQTSFKEIGYLMIHHNGQWNNSINQPMSKTERLAKIKMEAVRQFDLDGGVAEVQRGGGALNHLLANVSLTRAYLNEKNKKQRLKWIMGNN</sequence>
<evidence type="ECO:0000313" key="3">
    <source>
        <dbReference type="Proteomes" id="UP000239156"/>
    </source>
</evidence>
<gene>
    <name evidence="2" type="ORF">PSTT_09600</name>
</gene>
<feature type="compositionally biased region" description="Polar residues" evidence="1">
    <location>
        <begin position="126"/>
        <end position="137"/>
    </location>
</feature>
<feature type="non-terminal residue" evidence="2">
    <location>
        <position position="328"/>
    </location>
</feature>
<protein>
    <submittedName>
        <fullName evidence="2">Uncharacterized protein</fullName>
    </submittedName>
</protein>
<reference evidence="2" key="1">
    <citation type="submission" date="2017-12" db="EMBL/GenBank/DDBJ databases">
        <title>Gene loss provides genomic basis for host adaptation in cereal stripe rust fungi.</title>
        <authorList>
            <person name="Xia C."/>
        </authorList>
    </citation>
    <scope>NUCLEOTIDE SEQUENCE [LARGE SCALE GENOMIC DNA]</scope>
    <source>
        <strain evidence="2">93-210</strain>
    </source>
</reference>
<organism evidence="2 3">
    <name type="scientific">Puccinia striiformis</name>
    <dbReference type="NCBI Taxonomy" id="27350"/>
    <lineage>
        <taxon>Eukaryota</taxon>
        <taxon>Fungi</taxon>
        <taxon>Dikarya</taxon>
        <taxon>Basidiomycota</taxon>
        <taxon>Pucciniomycotina</taxon>
        <taxon>Pucciniomycetes</taxon>
        <taxon>Pucciniales</taxon>
        <taxon>Pucciniaceae</taxon>
        <taxon>Puccinia</taxon>
    </lineage>
</organism>
<accession>A0A2S4V7R6</accession>
<keyword evidence="3" id="KW-1185">Reference proteome</keyword>
<dbReference type="VEuPathDB" id="FungiDB:PSTT_09600"/>